<name>A0A133V7V6_9EURY</name>
<evidence type="ECO:0008006" key="12">
    <source>
        <dbReference type="Google" id="ProtNLM"/>
    </source>
</evidence>
<feature type="transmembrane region" description="Helical" evidence="9">
    <location>
        <begin position="180"/>
        <end position="197"/>
    </location>
</feature>
<dbReference type="InterPro" id="IPR001204">
    <property type="entry name" value="Phos_transporter"/>
</dbReference>
<evidence type="ECO:0000256" key="6">
    <source>
        <dbReference type="ARBA" id="ARBA00022692"/>
    </source>
</evidence>
<dbReference type="GO" id="GO:0005315">
    <property type="term" value="F:phosphate transmembrane transporter activity"/>
    <property type="evidence" value="ECO:0007669"/>
    <property type="project" value="InterPro"/>
</dbReference>
<dbReference type="EMBL" id="LHXZ01000060">
    <property type="protein sequence ID" value="KXB02506.1"/>
    <property type="molecule type" value="Genomic_DNA"/>
</dbReference>
<feature type="transmembrane region" description="Helical" evidence="9">
    <location>
        <begin position="138"/>
        <end position="160"/>
    </location>
</feature>
<feature type="transmembrane region" description="Helical" evidence="9">
    <location>
        <begin position="39"/>
        <end position="56"/>
    </location>
</feature>
<feature type="transmembrane region" description="Helical" evidence="9">
    <location>
        <begin position="77"/>
        <end position="97"/>
    </location>
</feature>
<gene>
    <name evidence="10" type="ORF">AKJ45_03495</name>
</gene>
<accession>A0A133V7V6</accession>
<feature type="transmembrane region" description="Helical" evidence="9">
    <location>
        <begin position="283"/>
        <end position="300"/>
    </location>
</feature>
<dbReference type="Pfam" id="PF01384">
    <property type="entry name" value="PHO4"/>
    <property type="match status" value="1"/>
</dbReference>
<keyword evidence="4" id="KW-0813">Transport</keyword>
<keyword evidence="6 9" id="KW-0812">Transmembrane</keyword>
<evidence type="ECO:0000256" key="7">
    <source>
        <dbReference type="ARBA" id="ARBA00022989"/>
    </source>
</evidence>
<evidence type="ECO:0000256" key="9">
    <source>
        <dbReference type="SAM" id="Phobius"/>
    </source>
</evidence>
<evidence type="ECO:0000313" key="10">
    <source>
        <dbReference type="EMBL" id="KXB02506.1"/>
    </source>
</evidence>
<keyword evidence="5" id="KW-0592">Phosphate transport</keyword>
<evidence type="ECO:0000256" key="5">
    <source>
        <dbReference type="ARBA" id="ARBA00022592"/>
    </source>
</evidence>
<evidence type="ECO:0000313" key="11">
    <source>
        <dbReference type="Proteomes" id="UP000070565"/>
    </source>
</evidence>
<evidence type="ECO:0000256" key="1">
    <source>
        <dbReference type="ARBA" id="ARBA00001981"/>
    </source>
</evidence>
<dbReference type="PANTHER" id="PTHR11101">
    <property type="entry name" value="PHOSPHATE TRANSPORTER"/>
    <property type="match status" value="1"/>
</dbReference>
<proteinExistence type="inferred from homology"/>
<evidence type="ECO:0000256" key="4">
    <source>
        <dbReference type="ARBA" id="ARBA00022448"/>
    </source>
</evidence>
<dbReference type="GO" id="GO:0035435">
    <property type="term" value="P:phosphate ion transmembrane transport"/>
    <property type="evidence" value="ECO:0007669"/>
    <property type="project" value="TreeGrafter"/>
</dbReference>
<feature type="transmembrane region" description="Helical" evidence="9">
    <location>
        <begin position="249"/>
        <end position="271"/>
    </location>
</feature>
<comment type="subcellular location">
    <subcellularLocation>
        <location evidence="2">Membrane</location>
        <topology evidence="2">Multi-pass membrane protein</topology>
    </subcellularLocation>
</comment>
<keyword evidence="8 9" id="KW-0472">Membrane</keyword>
<dbReference type="PATRIC" id="fig|1698275.3.peg.737"/>
<reference evidence="10 11" key="1">
    <citation type="journal article" date="2016" name="Sci. Rep.">
        <title>Metabolic traits of an uncultured archaeal lineage -MSBL1- from brine pools of the Red Sea.</title>
        <authorList>
            <person name="Mwirichia R."/>
            <person name="Alam I."/>
            <person name="Rashid M."/>
            <person name="Vinu M."/>
            <person name="Ba-Alawi W."/>
            <person name="Anthony Kamau A."/>
            <person name="Kamanda Ngugi D."/>
            <person name="Goker M."/>
            <person name="Klenk H.P."/>
            <person name="Bajic V."/>
            <person name="Stingl U."/>
        </authorList>
    </citation>
    <scope>NUCLEOTIDE SEQUENCE [LARGE SCALE GENOMIC DNA]</scope>
    <source>
        <strain evidence="10">SCGC-AAA261F19</strain>
    </source>
</reference>
<sequence length="336" mass="34418">MDKFLLAALAVGLYVGWNIGSNDAANAMGAAVGGRVLSYRRAVSIIVLFVVMGAVLEGDKVMETVGKDIVVGPVCPLTELPIVAIVALLAAGIWVTIATTVGLPVSTSQSVVGSVIGAGLLISIFEPSGVGASVHFDIISRIGIAWVLSPAGAAIFAYLFYRIVAPFLRRIKSARVLNRVLKISVVGTGAFVAYTLGTNDVGTAMGLVSTIASVSILPVRLIALFGGIALAFGAITYSRRVMQTVGTGITRLDATTAFAAQFGAALIVWIFNQFGIPVSTTQAIVGGVAGVGLVKGTAAVSKNELKKIVGAWILTPTAGAGLTFLFGLLAILLMGV</sequence>
<evidence type="ECO:0000256" key="8">
    <source>
        <dbReference type="ARBA" id="ARBA00023136"/>
    </source>
</evidence>
<keyword evidence="11" id="KW-1185">Reference proteome</keyword>
<dbReference type="PANTHER" id="PTHR11101:SF80">
    <property type="entry name" value="PHOSPHATE TRANSPORTER"/>
    <property type="match status" value="1"/>
</dbReference>
<protein>
    <recommendedName>
        <fullName evidence="12">Phosphate permease</fullName>
    </recommendedName>
</protein>
<evidence type="ECO:0000256" key="2">
    <source>
        <dbReference type="ARBA" id="ARBA00004141"/>
    </source>
</evidence>
<keyword evidence="7 9" id="KW-1133">Transmembrane helix</keyword>
<organism evidence="10 11">
    <name type="scientific">candidate division MSBL1 archaeon SCGC-AAA261F19</name>
    <dbReference type="NCBI Taxonomy" id="1698275"/>
    <lineage>
        <taxon>Archaea</taxon>
        <taxon>Methanobacteriati</taxon>
        <taxon>Methanobacteriota</taxon>
        <taxon>candidate division MSBL1</taxon>
    </lineage>
</organism>
<comment type="function">
    <text evidence="1">Potential transporter for phosphate.</text>
</comment>
<dbReference type="GO" id="GO:0016020">
    <property type="term" value="C:membrane"/>
    <property type="evidence" value="ECO:0007669"/>
    <property type="project" value="UniProtKB-SubCell"/>
</dbReference>
<feature type="transmembrane region" description="Helical" evidence="9">
    <location>
        <begin position="217"/>
        <end position="237"/>
    </location>
</feature>
<dbReference type="AlphaFoldDB" id="A0A133V7V6"/>
<evidence type="ECO:0000256" key="3">
    <source>
        <dbReference type="ARBA" id="ARBA00009916"/>
    </source>
</evidence>
<feature type="transmembrane region" description="Helical" evidence="9">
    <location>
        <begin position="312"/>
        <end position="334"/>
    </location>
</feature>
<comment type="caution">
    <text evidence="10">The sequence shown here is derived from an EMBL/GenBank/DDBJ whole genome shotgun (WGS) entry which is preliminary data.</text>
</comment>
<comment type="similarity">
    <text evidence="3">Belongs to the inorganic phosphate transporter (PiT) (TC 2.A.20) family.</text>
</comment>
<dbReference type="Proteomes" id="UP000070565">
    <property type="component" value="Unassembled WGS sequence"/>
</dbReference>